<reference evidence="1 2" key="1">
    <citation type="submission" date="2015-01" db="EMBL/GenBank/DDBJ databases">
        <title>Evolution of Trichinella species and genotypes.</title>
        <authorList>
            <person name="Korhonen P.K."/>
            <person name="Edoardo P."/>
            <person name="Giuseppe L.R."/>
            <person name="Gasser R.B."/>
        </authorList>
    </citation>
    <scope>NUCLEOTIDE SEQUENCE [LARGE SCALE GENOMIC DNA]</scope>
    <source>
        <strain evidence="1">ISS3</strain>
    </source>
</reference>
<feature type="non-terminal residue" evidence="1">
    <location>
        <position position="1"/>
    </location>
</feature>
<gene>
    <name evidence="1" type="ORF">T01_8944</name>
</gene>
<comment type="caution">
    <text evidence="1">The sequence shown here is derived from an EMBL/GenBank/DDBJ whole genome shotgun (WGS) entry which is preliminary data.</text>
</comment>
<dbReference type="AlphaFoldDB" id="A0A0V1B596"/>
<evidence type="ECO:0000313" key="2">
    <source>
        <dbReference type="Proteomes" id="UP000054776"/>
    </source>
</evidence>
<protein>
    <submittedName>
        <fullName evidence="1">Uncharacterized protein</fullName>
    </submittedName>
</protein>
<name>A0A0V1B596_TRISP</name>
<feature type="non-terminal residue" evidence="1">
    <location>
        <position position="53"/>
    </location>
</feature>
<sequence>LGQSRFSMIRSYVDAFYWSPKIGIPLGTLILPAQFSSYCPLCVIRCLLIACIF</sequence>
<evidence type="ECO:0000313" key="1">
    <source>
        <dbReference type="EMBL" id="KRY32216.1"/>
    </source>
</evidence>
<accession>A0A0V1B596</accession>
<proteinExistence type="predicted"/>
<keyword evidence="2" id="KW-1185">Reference proteome</keyword>
<dbReference type="InParanoid" id="A0A0V1B596"/>
<organism evidence="1 2">
    <name type="scientific">Trichinella spiralis</name>
    <name type="common">Trichina worm</name>
    <dbReference type="NCBI Taxonomy" id="6334"/>
    <lineage>
        <taxon>Eukaryota</taxon>
        <taxon>Metazoa</taxon>
        <taxon>Ecdysozoa</taxon>
        <taxon>Nematoda</taxon>
        <taxon>Enoplea</taxon>
        <taxon>Dorylaimia</taxon>
        <taxon>Trichinellida</taxon>
        <taxon>Trichinellidae</taxon>
        <taxon>Trichinella</taxon>
    </lineage>
</organism>
<dbReference type="EMBL" id="JYDH01000102">
    <property type="protein sequence ID" value="KRY32216.1"/>
    <property type="molecule type" value="Genomic_DNA"/>
</dbReference>
<dbReference type="Proteomes" id="UP000054776">
    <property type="component" value="Unassembled WGS sequence"/>
</dbReference>